<gene>
    <name evidence="3" type="ORF">A0O28_0021780</name>
</gene>
<evidence type="ECO:0000313" key="4">
    <source>
        <dbReference type="Proteomes" id="UP000191004"/>
    </source>
</evidence>
<evidence type="ECO:0000256" key="1">
    <source>
        <dbReference type="ARBA" id="ARBA00023242"/>
    </source>
</evidence>
<dbReference type="CDD" id="cd05233">
    <property type="entry name" value="SDR_c"/>
    <property type="match status" value="1"/>
</dbReference>
<protein>
    <recommendedName>
        <fullName evidence="5">Short chain dehydrogenase/reductase</fullName>
    </recommendedName>
</protein>
<keyword evidence="4" id="KW-1185">Reference proteome</keyword>
<evidence type="ECO:0008006" key="5">
    <source>
        <dbReference type="Google" id="ProtNLM"/>
    </source>
</evidence>
<organism evidence="3 4">
    <name type="scientific">Trichoderma guizhouense</name>
    <dbReference type="NCBI Taxonomy" id="1491466"/>
    <lineage>
        <taxon>Eukaryota</taxon>
        <taxon>Fungi</taxon>
        <taxon>Dikarya</taxon>
        <taxon>Ascomycota</taxon>
        <taxon>Pezizomycotina</taxon>
        <taxon>Sordariomycetes</taxon>
        <taxon>Hypocreomycetidae</taxon>
        <taxon>Hypocreales</taxon>
        <taxon>Hypocreaceae</taxon>
        <taxon>Trichoderma</taxon>
    </lineage>
</organism>
<evidence type="ECO:0000256" key="2">
    <source>
        <dbReference type="SAM" id="MobiDB-lite"/>
    </source>
</evidence>
<dbReference type="Pfam" id="PF11951">
    <property type="entry name" value="Fungal_trans_2"/>
    <property type="match status" value="1"/>
</dbReference>
<reference evidence="3 4" key="1">
    <citation type="submission" date="2016-04" db="EMBL/GenBank/DDBJ databases">
        <title>Multiple horizontal gene transfer events from other fungi enriched the ability of the initially mycotrophic fungus Trichoderma (Ascomycota) to feed on dead plant biomass.</title>
        <authorList>
            <person name="Atanasova L."/>
            <person name="Chenthamara K."/>
            <person name="Zhang J."/>
            <person name="Grujic M."/>
            <person name="Henrissat B."/>
            <person name="Kuo A."/>
            <person name="Aertz A."/>
            <person name="Salamov A."/>
            <person name="Lipzen A."/>
            <person name="Labutti K."/>
            <person name="Barry K."/>
            <person name="Miao Y."/>
            <person name="Rahimi M.J."/>
            <person name="Shen Q."/>
            <person name="Grigoriev I.V."/>
            <person name="Kubicek C.P."/>
            <person name="Druzhinina I.S."/>
        </authorList>
    </citation>
    <scope>NUCLEOTIDE SEQUENCE [LARGE SCALE GENOMIC DNA]</scope>
    <source>
        <strain evidence="3 4">NJAU 4742</strain>
    </source>
</reference>
<dbReference type="Gene3D" id="3.40.50.720">
    <property type="entry name" value="NAD(P)-binding Rossmann-like Domain"/>
    <property type="match status" value="1"/>
</dbReference>
<dbReference type="InterPro" id="IPR021858">
    <property type="entry name" value="Fun_TF"/>
</dbReference>
<dbReference type="InterPro" id="IPR002347">
    <property type="entry name" value="SDR_fam"/>
</dbReference>
<dbReference type="InterPro" id="IPR036291">
    <property type="entry name" value="NAD(P)-bd_dom_sf"/>
</dbReference>
<dbReference type="PANTHER" id="PTHR37540">
    <property type="entry name" value="TRANSCRIPTION FACTOR (ACR-2), PUTATIVE-RELATED-RELATED"/>
    <property type="match status" value="1"/>
</dbReference>
<dbReference type="PANTHER" id="PTHR37540:SF9">
    <property type="entry name" value="ZN(2)-C6 FUNGAL-TYPE DOMAIN-CONTAINING PROTEIN"/>
    <property type="match status" value="1"/>
</dbReference>
<dbReference type="PRINTS" id="PR00081">
    <property type="entry name" value="GDHRDH"/>
</dbReference>
<proteinExistence type="predicted"/>
<name>A0A1T3CRZ0_9HYPO</name>
<evidence type="ECO:0000313" key="3">
    <source>
        <dbReference type="EMBL" id="OPB43860.1"/>
    </source>
</evidence>
<dbReference type="EMBL" id="LVVK01000007">
    <property type="protein sequence ID" value="OPB43860.1"/>
    <property type="molecule type" value="Genomic_DNA"/>
</dbReference>
<dbReference type="OrthoDB" id="4158087at2759"/>
<comment type="caution">
    <text evidence="3">The sequence shown here is derived from an EMBL/GenBank/DDBJ whole genome shotgun (WGS) entry which is preliminary data.</text>
</comment>
<accession>A0A1T3CRZ0</accession>
<dbReference type="Pfam" id="PF00106">
    <property type="entry name" value="adh_short"/>
    <property type="match status" value="1"/>
</dbReference>
<sequence>MASAPDSQPDIVVPEMPSFTKGYHHRPYPAISPSRPEIATAAAGKNIVVTGGGTGIGKAIAIAFAQAGARSVAILGRRADRLQQTAAEMESEAAKHGHSPIIVTEVADLMHSETVNAALRSIQTKINTEASPTYLDVLVSNAGMAPKMGTVLGYDAQIMTKTFGLNVLSAFNAINAWVPLAPPGDKAVLINVSSMMAHARPVVTNFAYSMAKAANLKMIDYFAAENPSIHVVSLQPGIINTELGGDDMPVFVAPDTTDLPGQFCVWLLTDEAQFLKNKFVWANWDVEDLVARKDEVLTTRALTWGVEGVPVVIDNKTRSVIRRQAAKGQNLGRRITRPSRVKAFERQALVQPLFAVKSKHESSDVHQDNRDEGYSSHRDIEDAPSRIEPVIGDSVSVLSLPIDIAQEDRLLMYEAVAFMNAPRCLPSLNKAFSEGSVGHSIFLQLIFTDQAYYHCALATVLEFNHISPQAGVSTIRHLTQAFRLINERISGTKHVSNSTIAVVMSLSTYESSRGRYDQGMIHLSGLFRMVETRGGLDRVGSEEPEIMQKIYRADLDYALRFGATPKLNIKLFENSKAMERLDMPSIRDQSNLSLSLNPEFREQLGRELCELWKSAAEMSMLVNEASANKRSKLSRAKFLRSYIWLGHRLLNYAPLNKPRSLNRLQSMAHLGLLMLVSSLLCGLDRRVVENSILSQLLRDEASIETSSETQEILLWLLFLGAAGILQDPSHDIWLVPKTWETMQALGLGTWDSVRSILFKFPWMNDFYESEASALFVKVTQYQSSQLSL</sequence>
<keyword evidence="1" id="KW-0539">Nucleus</keyword>
<feature type="region of interest" description="Disordered" evidence="2">
    <location>
        <begin position="360"/>
        <end position="379"/>
    </location>
</feature>
<dbReference type="AlphaFoldDB" id="A0A1T3CRZ0"/>
<dbReference type="Proteomes" id="UP000191004">
    <property type="component" value="Unassembled WGS sequence"/>
</dbReference>
<dbReference type="SUPFAM" id="SSF51735">
    <property type="entry name" value="NAD(P)-binding Rossmann-fold domains"/>
    <property type="match status" value="1"/>
</dbReference>